<gene>
    <name evidence="1" type="ORF">S06H3_16654</name>
</gene>
<proteinExistence type="predicted"/>
<dbReference type="NCBIfam" id="NF033559">
    <property type="entry name" value="transpos_IS1634"/>
    <property type="match status" value="1"/>
</dbReference>
<accession>X1MS96</accession>
<reference evidence="1" key="1">
    <citation type="journal article" date="2014" name="Front. Microbiol.">
        <title>High frequency of phylogenetically diverse reductive dehalogenase-homologous genes in deep subseafloor sedimentary metagenomes.</title>
        <authorList>
            <person name="Kawai M."/>
            <person name="Futagami T."/>
            <person name="Toyoda A."/>
            <person name="Takaki Y."/>
            <person name="Nishi S."/>
            <person name="Hori S."/>
            <person name="Arai W."/>
            <person name="Tsubouchi T."/>
            <person name="Morono Y."/>
            <person name="Uchiyama I."/>
            <person name="Ito T."/>
            <person name="Fujiyama A."/>
            <person name="Inagaki F."/>
            <person name="Takami H."/>
        </authorList>
    </citation>
    <scope>NUCLEOTIDE SEQUENCE</scope>
    <source>
        <strain evidence="1">Expedition CK06-06</strain>
    </source>
</reference>
<dbReference type="EMBL" id="BARV01008255">
    <property type="protein sequence ID" value="GAI17550.1"/>
    <property type="molecule type" value="Genomic_DNA"/>
</dbReference>
<feature type="non-terminal residue" evidence="1">
    <location>
        <position position="1"/>
    </location>
</feature>
<dbReference type="InterPro" id="IPR047654">
    <property type="entry name" value="IS1634_transpos"/>
</dbReference>
<organism evidence="1">
    <name type="scientific">marine sediment metagenome</name>
    <dbReference type="NCBI Taxonomy" id="412755"/>
    <lineage>
        <taxon>unclassified sequences</taxon>
        <taxon>metagenomes</taxon>
        <taxon>ecological metagenomes</taxon>
    </lineage>
</organism>
<evidence type="ECO:0000313" key="1">
    <source>
        <dbReference type="EMBL" id="GAI17550.1"/>
    </source>
</evidence>
<dbReference type="AlphaFoldDB" id="X1MS96"/>
<feature type="non-terminal residue" evidence="1">
    <location>
        <position position="361"/>
    </location>
</feature>
<name>X1MS96_9ZZZZ</name>
<protein>
    <recommendedName>
        <fullName evidence="2">Transposase IS4-like domain-containing protein</fullName>
    </recommendedName>
</protein>
<evidence type="ECO:0008006" key="2">
    <source>
        <dbReference type="Google" id="ProtNLM"/>
    </source>
</evidence>
<sequence length="361" mass="42300">TDLKAYQIRQVIKVIQSKEDTLLSLKDIIFSKHWHYLDVAVLDHQWESWGLSDVFGKKTDTLKIAKILTFNRCLDPGSKLYASRWARRTVLDYILKINYSQVNDDKIYRELIQIEDKKERIEKHIFNKIKVKDSKSLNLIFYDLTTSYFEGSKCSLAKPGRTKDHGYKSHRIVLSLVVNEKGIPFSWEVLPGDTTEASTIKNKIAECKTRFGVEKIILVFDRGIISEKNLALIEEEKLCYISALDKDQIPSVKGLDLAIFKGYEPGQIIKNIKEHGFEKFDDELYFKEIESETRRYVIGFNCVLFENERKTRQKKLDNLLNFIKEKNQALKKLKRDPEKDSLCRLMDKKLKGFTHFCKYHP</sequence>
<comment type="caution">
    <text evidence="1">The sequence shown here is derived from an EMBL/GenBank/DDBJ whole genome shotgun (WGS) entry which is preliminary data.</text>
</comment>